<dbReference type="EMBL" id="JADEYC010000030">
    <property type="protein sequence ID" value="MBE9376049.1"/>
    <property type="molecule type" value="Genomic_DNA"/>
</dbReference>
<dbReference type="InterPro" id="IPR021527">
    <property type="entry name" value="DUF2795"/>
</dbReference>
<accession>A0A929BA09</accession>
<comment type="caution">
    <text evidence="2">The sequence shown here is derived from an EMBL/GenBank/DDBJ whole genome shotgun (WGS) entry which is preliminary data.</text>
</comment>
<name>A0A929BA09_9PSEU</name>
<protein>
    <submittedName>
        <fullName evidence="2">DUF2795 domain-containing protein</fullName>
    </submittedName>
</protein>
<gene>
    <name evidence="2" type="ORF">IQ251_16480</name>
</gene>
<reference evidence="2" key="1">
    <citation type="submission" date="2020-10" db="EMBL/GenBank/DDBJ databases">
        <title>Diversity and distribution of actinomycetes associated with coral in the coast of Hainan.</title>
        <authorList>
            <person name="Li F."/>
        </authorList>
    </citation>
    <scope>NUCLEOTIDE SEQUENCE</scope>
    <source>
        <strain evidence="2">HNM0983</strain>
    </source>
</reference>
<evidence type="ECO:0000256" key="1">
    <source>
        <dbReference type="SAM" id="MobiDB-lite"/>
    </source>
</evidence>
<dbReference type="AlphaFoldDB" id="A0A929BA09"/>
<feature type="region of interest" description="Disordered" evidence="1">
    <location>
        <begin position="60"/>
        <end position="108"/>
    </location>
</feature>
<evidence type="ECO:0000313" key="2">
    <source>
        <dbReference type="EMBL" id="MBE9376049.1"/>
    </source>
</evidence>
<organism evidence="2 3">
    <name type="scientific">Saccharopolyspora montiporae</name>
    <dbReference type="NCBI Taxonomy" id="2781240"/>
    <lineage>
        <taxon>Bacteria</taxon>
        <taxon>Bacillati</taxon>
        <taxon>Actinomycetota</taxon>
        <taxon>Actinomycetes</taxon>
        <taxon>Pseudonocardiales</taxon>
        <taxon>Pseudonocardiaceae</taxon>
        <taxon>Saccharopolyspora</taxon>
    </lineage>
</organism>
<dbReference type="Proteomes" id="UP000598360">
    <property type="component" value="Unassembled WGS sequence"/>
</dbReference>
<feature type="compositionally biased region" description="Basic and acidic residues" evidence="1">
    <location>
        <begin position="64"/>
        <end position="82"/>
    </location>
</feature>
<proteinExistence type="predicted"/>
<evidence type="ECO:0000313" key="3">
    <source>
        <dbReference type="Proteomes" id="UP000598360"/>
    </source>
</evidence>
<dbReference type="RefSeq" id="WP_193929485.1">
    <property type="nucleotide sequence ID" value="NZ_JADEYC010000030.1"/>
</dbReference>
<keyword evidence="3" id="KW-1185">Reference proteome</keyword>
<dbReference type="Pfam" id="PF11387">
    <property type="entry name" value="DUF2795"/>
    <property type="match status" value="1"/>
</dbReference>
<sequence>MSTDRETLRAVLSDVDYPATKDDLVDRAQHNDADADTLRALRSLQPVEYGDFTEVVRSVTLHTGPEEGRTSSEKAKQARDNADSGLAEHQTEVPPNPIAEEIGENRKA</sequence>